<comment type="subcellular location">
    <subcellularLocation>
        <location evidence="1">Mitochondrion</location>
    </subcellularLocation>
</comment>
<keyword evidence="3" id="KW-0809">Transit peptide</keyword>
<dbReference type="GO" id="GO:0003735">
    <property type="term" value="F:structural constituent of ribosome"/>
    <property type="evidence" value="ECO:0007669"/>
    <property type="project" value="TreeGrafter"/>
</dbReference>
<dbReference type="KEGG" id="clec:106663723"/>
<evidence type="ECO:0000256" key="6">
    <source>
        <dbReference type="ARBA" id="ARBA00023274"/>
    </source>
</evidence>
<dbReference type="InterPro" id="IPR019368">
    <property type="entry name" value="Ribosomal_mS29"/>
</dbReference>
<evidence type="ECO:0000256" key="5">
    <source>
        <dbReference type="ARBA" id="ARBA00023128"/>
    </source>
</evidence>
<keyword evidence="4" id="KW-0689">Ribosomal protein</keyword>
<proteinExistence type="inferred from homology"/>
<dbReference type="RefSeq" id="XP_014244282.1">
    <property type="nucleotide sequence ID" value="XM_014388796.2"/>
</dbReference>
<reference evidence="8" key="1">
    <citation type="submission" date="2022-01" db="UniProtKB">
        <authorList>
            <consortium name="EnsemblMetazoa"/>
        </authorList>
    </citation>
    <scope>IDENTIFICATION</scope>
</reference>
<keyword evidence="9" id="KW-1185">Reference proteome</keyword>
<sequence length="383" mass="43351">MLIGRVFKRIAGRSAGGQALTKNWFSTSQISCMRIDETNPVKHTNEHLGLFYTVPVADRAKLFPAGGLPKSFLSSVDTFNEMCLMIRKPALDVINYLEKTDFDKPVIRYVLFGKPGCGKTLTLAHIVHYAYLNQFVLVHVPWTWTWFRDKKVDAAYSTSHAGMVDLPVVSANWLKHFQTQNENLLKNLDLKIGKDYVWNQREVTTEGSSIHELILHGINRIKYAADCVDALISELKAASNAKKCKTLVVIDGFNALLGGSPTVVKTEDKLMVNPANVTLSQTMINACKQDWTNGAVVLTIDQRAAKNNFLNNHFPLYLLGRKGFETLDPFVPVPVTELTESEFHNMVDYYEDRKWIFRKDGRVDLEFLTNKNPYKLREMCGGL</sequence>
<dbReference type="OrthoDB" id="274828at2759"/>
<accession>A0A8I6TEL5</accession>
<evidence type="ECO:0000256" key="7">
    <source>
        <dbReference type="ARBA" id="ARBA00035140"/>
    </source>
</evidence>
<dbReference type="InterPro" id="IPR027417">
    <property type="entry name" value="P-loop_NTPase"/>
</dbReference>
<keyword evidence="6" id="KW-0687">Ribonucleoprotein</keyword>
<dbReference type="GO" id="GO:0006915">
    <property type="term" value="P:apoptotic process"/>
    <property type="evidence" value="ECO:0007669"/>
    <property type="project" value="InterPro"/>
</dbReference>
<evidence type="ECO:0000256" key="2">
    <source>
        <dbReference type="ARBA" id="ARBA00009863"/>
    </source>
</evidence>
<evidence type="ECO:0000313" key="9">
    <source>
        <dbReference type="Proteomes" id="UP000494040"/>
    </source>
</evidence>
<evidence type="ECO:0000256" key="4">
    <source>
        <dbReference type="ARBA" id="ARBA00022980"/>
    </source>
</evidence>
<dbReference type="InterPro" id="IPR008092">
    <property type="entry name" value="Ribosomal_mS29_met"/>
</dbReference>
<evidence type="ECO:0000256" key="1">
    <source>
        <dbReference type="ARBA" id="ARBA00004173"/>
    </source>
</evidence>
<dbReference type="GeneID" id="106663723"/>
<dbReference type="PRINTS" id="PR01716">
    <property type="entry name" value="DEATHASSOCP3"/>
</dbReference>
<dbReference type="GO" id="GO:0005763">
    <property type="term" value="C:mitochondrial small ribosomal subunit"/>
    <property type="evidence" value="ECO:0007669"/>
    <property type="project" value="TreeGrafter"/>
</dbReference>
<dbReference type="OMA" id="DITNYDW"/>
<dbReference type="PANTHER" id="PTHR12810">
    <property type="entry name" value="MITOCHONDRIAL 28S RIBOSOMAL PROTEIN S29"/>
    <property type="match status" value="1"/>
</dbReference>
<dbReference type="PANTHER" id="PTHR12810:SF0">
    <property type="entry name" value="SMALL RIBOSOMAL SUBUNIT PROTEIN MS29"/>
    <property type="match status" value="1"/>
</dbReference>
<dbReference type="AlphaFoldDB" id="A0A8I6TEL5"/>
<organism evidence="8 9">
    <name type="scientific">Cimex lectularius</name>
    <name type="common">Bed bug</name>
    <name type="synonym">Acanthia lectularia</name>
    <dbReference type="NCBI Taxonomy" id="79782"/>
    <lineage>
        <taxon>Eukaryota</taxon>
        <taxon>Metazoa</taxon>
        <taxon>Ecdysozoa</taxon>
        <taxon>Arthropoda</taxon>
        <taxon>Hexapoda</taxon>
        <taxon>Insecta</taxon>
        <taxon>Pterygota</taxon>
        <taxon>Neoptera</taxon>
        <taxon>Paraneoptera</taxon>
        <taxon>Hemiptera</taxon>
        <taxon>Heteroptera</taxon>
        <taxon>Panheteroptera</taxon>
        <taxon>Cimicomorpha</taxon>
        <taxon>Cimicidae</taxon>
        <taxon>Cimex</taxon>
    </lineage>
</organism>
<name>A0A8I6TEL5_CIMLE</name>
<dbReference type="Pfam" id="PF10236">
    <property type="entry name" value="DAP3"/>
    <property type="match status" value="1"/>
</dbReference>
<dbReference type="EnsemblMetazoa" id="XM_014388796.2">
    <property type="protein sequence ID" value="XP_014244282.1"/>
    <property type="gene ID" value="LOC106663723"/>
</dbReference>
<dbReference type="Proteomes" id="UP000494040">
    <property type="component" value="Unassembled WGS sequence"/>
</dbReference>
<dbReference type="SUPFAM" id="SSF52540">
    <property type="entry name" value="P-loop containing nucleoside triphosphate hydrolases"/>
    <property type="match status" value="1"/>
</dbReference>
<dbReference type="CTD" id="37563"/>
<comment type="similarity">
    <text evidence="2">Belongs to the mitochondrion-specific ribosomal protein mS29 family.</text>
</comment>
<keyword evidence="5" id="KW-0496">Mitochondrion</keyword>
<protein>
    <recommendedName>
        <fullName evidence="7">Small ribosomal subunit protein mS29</fullName>
    </recommendedName>
</protein>
<evidence type="ECO:0000256" key="3">
    <source>
        <dbReference type="ARBA" id="ARBA00022946"/>
    </source>
</evidence>
<evidence type="ECO:0000313" key="8">
    <source>
        <dbReference type="EnsemblMetazoa" id="XP_014244282.1"/>
    </source>
</evidence>